<feature type="coiled-coil region" evidence="1">
    <location>
        <begin position="229"/>
        <end position="263"/>
    </location>
</feature>
<dbReference type="GO" id="GO:1990023">
    <property type="term" value="C:mitotic spindle midzone"/>
    <property type="evidence" value="ECO:0007669"/>
    <property type="project" value="TreeGrafter"/>
</dbReference>
<feature type="compositionally biased region" description="Polar residues" evidence="2">
    <location>
        <begin position="625"/>
        <end position="649"/>
    </location>
</feature>
<dbReference type="InParanoid" id="A0A2N3NLI6"/>
<dbReference type="STRING" id="41688.A0A2N3NLI6"/>
<dbReference type="GO" id="GO:0051256">
    <property type="term" value="P:mitotic spindle midzone assembly"/>
    <property type="evidence" value="ECO:0007669"/>
    <property type="project" value="TreeGrafter"/>
</dbReference>
<evidence type="ECO:0000256" key="2">
    <source>
        <dbReference type="SAM" id="MobiDB-lite"/>
    </source>
</evidence>
<feature type="region of interest" description="Disordered" evidence="2">
    <location>
        <begin position="705"/>
        <end position="757"/>
    </location>
</feature>
<feature type="compositionally biased region" description="Polar residues" evidence="2">
    <location>
        <begin position="485"/>
        <end position="500"/>
    </location>
</feature>
<dbReference type="GO" id="GO:0008017">
    <property type="term" value="F:microtubule binding"/>
    <property type="evidence" value="ECO:0007669"/>
    <property type="project" value="InterPro"/>
</dbReference>
<dbReference type="Proteomes" id="UP000233524">
    <property type="component" value="Unassembled WGS sequence"/>
</dbReference>
<feature type="compositionally biased region" description="Low complexity" evidence="2">
    <location>
        <begin position="660"/>
        <end position="675"/>
    </location>
</feature>
<feature type="region of interest" description="Disordered" evidence="2">
    <location>
        <begin position="620"/>
        <end position="692"/>
    </location>
</feature>
<keyword evidence="4" id="KW-1185">Reference proteome</keyword>
<organism evidence="3 4">
    <name type="scientific">Lomentospora prolificans</name>
    <dbReference type="NCBI Taxonomy" id="41688"/>
    <lineage>
        <taxon>Eukaryota</taxon>
        <taxon>Fungi</taxon>
        <taxon>Dikarya</taxon>
        <taxon>Ascomycota</taxon>
        <taxon>Pezizomycotina</taxon>
        <taxon>Sordariomycetes</taxon>
        <taxon>Hypocreomycetidae</taxon>
        <taxon>Microascales</taxon>
        <taxon>Microascaceae</taxon>
        <taxon>Lomentospora</taxon>
    </lineage>
</organism>
<evidence type="ECO:0000313" key="3">
    <source>
        <dbReference type="EMBL" id="PKS13268.1"/>
    </source>
</evidence>
<dbReference type="Gene3D" id="1.20.58.1520">
    <property type="match status" value="1"/>
</dbReference>
<accession>A0A2N3NLI6</accession>
<dbReference type="InterPro" id="IPR007145">
    <property type="entry name" value="MAP65_Ase1_PRC1"/>
</dbReference>
<comment type="caution">
    <text evidence="3">The sequence shown here is derived from an EMBL/GenBank/DDBJ whole genome shotgun (WGS) entry which is preliminary data.</text>
</comment>
<sequence>MDTSKMDTSYLSQQVNSIINQLHGLFDEIGVPDHDRENREAELFAALSDTLNNQLRRVTAEKKDLIDEAQTVITTIRQMEASLDDSRSRRDYHDDDELQITYPLNQCLLELREKHIQISRIHRERFEQVKKLVQALESYSSHLEPTFVKIALPPTGPNQSIPPNFDISPAYVDKLDNEFTRVYEEYSRRVATVKTLCEQIIQLWAELGTPQAQTDGAIVKYYRDAPEQLGLHEEDIVRLRARKDKLSDEKKNRERRLKELKAAVEALWHKLGVEESEQKAFMNANRGCGVRQINEFQDELARLNELKHENLHLFVEDARCKLQELWDTLYLSEDEMLEFTPAFSDVYSDALLEAHEREIARLETLRQQRAPILALVDRHRSLVTEQKDLQASAKDASRLMMRGQKGEKRDPGKLLREEKMRKRIARELPKVSAELRKALEKWENEYGREFLVHGERYIEVMEDDEPKAAPGPRSKTPAGPPASATKGSKSAPPTRTNSVGRSAAPSRAMTKTPTATKRNPPVQQTTANGKGSPSRIPARVPLGNLKHGTNSPERRPDSRAGAGLGARNGPALMRAPPPKMRELVPAPSLETPANPYSSVGLGSIVRSVDPEDVYDDGAAERYSRPASTHSYTQQQERPGSIRHLQSSNYPPAPPAARQISGTSHTSHTSTLVSGSENWETYDDNSEPEQDATDTYYAKVRAARIKRVEPESGRPYSSQNKRPRGLPPSSHPHANHIMIDQDGNRIISASEWTDEDAF</sequence>
<name>A0A2N3NLI6_9PEZI</name>
<dbReference type="AlphaFoldDB" id="A0A2N3NLI6"/>
<dbReference type="PANTHER" id="PTHR19321">
    <property type="entry name" value="PROTEIN REGULATOR OF CYTOKINESIS 1 PRC1-RELATED"/>
    <property type="match status" value="1"/>
</dbReference>
<feature type="compositionally biased region" description="Basic and acidic residues" evidence="2">
    <location>
        <begin position="404"/>
        <end position="420"/>
    </location>
</feature>
<dbReference type="OrthoDB" id="642895at2759"/>
<feature type="region of interest" description="Disordered" evidence="2">
    <location>
        <begin position="392"/>
        <end position="420"/>
    </location>
</feature>
<reference evidence="3 4" key="1">
    <citation type="journal article" date="2017" name="G3 (Bethesda)">
        <title>First Draft Genome Sequence of the Pathogenic Fungus Lomentospora prolificans (Formerly Scedosporium prolificans).</title>
        <authorList>
            <person name="Luo R."/>
            <person name="Zimin A."/>
            <person name="Workman R."/>
            <person name="Fan Y."/>
            <person name="Pertea G."/>
            <person name="Grossman N."/>
            <person name="Wear M.P."/>
            <person name="Jia B."/>
            <person name="Miller H."/>
            <person name="Casadevall A."/>
            <person name="Timp W."/>
            <person name="Zhang S.X."/>
            <person name="Salzberg S.L."/>
        </authorList>
    </citation>
    <scope>NUCLEOTIDE SEQUENCE [LARGE SCALE GENOMIC DNA]</scope>
    <source>
        <strain evidence="3 4">JHH-5317</strain>
    </source>
</reference>
<dbReference type="VEuPathDB" id="FungiDB:jhhlp_000039"/>
<dbReference type="Pfam" id="PF03999">
    <property type="entry name" value="MAP65_ASE1"/>
    <property type="match status" value="1"/>
</dbReference>
<gene>
    <name evidence="3" type="ORF">jhhlp_000039</name>
</gene>
<proteinExistence type="predicted"/>
<dbReference type="PANTHER" id="PTHR19321:SF41">
    <property type="entry name" value="FASCETTO-RELATED"/>
    <property type="match status" value="1"/>
</dbReference>
<evidence type="ECO:0008006" key="5">
    <source>
        <dbReference type="Google" id="ProtNLM"/>
    </source>
</evidence>
<evidence type="ECO:0000313" key="4">
    <source>
        <dbReference type="Proteomes" id="UP000233524"/>
    </source>
</evidence>
<dbReference type="EMBL" id="NLAX01000001">
    <property type="protein sequence ID" value="PKS13268.1"/>
    <property type="molecule type" value="Genomic_DNA"/>
</dbReference>
<feature type="compositionally biased region" description="Polar residues" evidence="2">
    <location>
        <begin position="509"/>
        <end position="531"/>
    </location>
</feature>
<dbReference type="GO" id="GO:0005737">
    <property type="term" value="C:cytoplasm"/>
    <property type="evidence" value="ECO:0007669"/>
    <property type="project" value="TreeGrafter"/>
</dbReference>
<protein>
    <recommendedName>
        <fullName evidence="5">Anaphase spindle elongation protein 1</fullName>
    </recommendedName>
</protein>
<feature type="region of interest" description="Disordered" evidence="2">
    <location>
        <begin position="464"/>
        <end position="601"/>
    </location>
</feature>
<keyword evidence="1" id="KW-0175">Coiled coil</keyword>
<evidence type="ECO:0000256" key="1">
    <source>
        <dbReference type="SAM" id="Coils"/>
    </source>
</evidence>
<feature type="compositionally biased region" description="Acidic residues" evidence="2">
    <location>
        <begin position="679"/>
        <end position="691"/>
    </location>
</feature>